<reference evidence="1" key="1">
    <citation type="submission" date="2022-10" db="EMBL/GenBank/DDBJ databases">
        <title>Genome sequences of endogenous nimaviruses in decapod crustaceans.</title>
        <authorList>
            <person name="Kawato S."/>
            <person name="Nozaki R."/>
            <person name="Kondo H."/>
            <person name="Hirono I."/>
        </authorList>
    </citation>
    <scope>NUCLEOTIDE SEQUENCE</scope>
    <source>
        <strain evidence="1">TUMSAT20210906</strain>
    </source>
</reference>
<organism evidence="1">
    <name type="scientific">Armadillidium vulgare clopovirus</name>
    <dbReference type="NCBI Taxonomy" id="2984284"/>
    <lineage>
        <taxon>Viruses</taxon>
        <taxon>Viruses incertae sedis</taxon>
        <taxon>Naldaviricetes</taxon>
        <taxon>Nimaviridae</taxon>
    </lineage>
</organism>
<sequence length="922" mass="108386">MMKKREALIIKKCFRLDDSEEEDRNKAVDRLRFLQYIRSDNSLYRKRVISKPKNNDIGFNKLLFSKTWTTTKSKKPPNVIINRGLPNYRKRSDREEAKKTYNLFLKGEREVKKFIVRNKISILKIAIIYSMAAMRDNKKEQRFYTYSQDSKEYFNNIINEKKGYFKRKRSDLPPTFRDTDIFKTSFSDEIYHQGENENLSLYLIIPSSVDWQNNTTEFNFKYLSEEEYKNLNSEEKEKVIKINKIPISLSQIIKNCVEEESNNIHCFGVISKKDIRISKFILHMAKSLFFDPGCNNYLLNDPKDRHSLKFYDLFLYNAVLFLLNPKCPLFSPTPLNYFSMKLYFFMKSFYLKPNEYVNELKVFKNNYLTFLPKDDVLKILINRMFINERNIICGLKLLGKGPHKNNFPKSPAFPIMPSSIFNMLLKDLKLIERFSSSKINKGFRKNQVSRKCKNVIMIFLGLVYGLDWKKMKMLTNDDVLNLILGVPSDAKSFIPHILGLPSMVLFLLGINPIERYSFSKRSKEGNEQPSKGEWNSFIHYARISENPATDDGGLAFSFKKESLISSSSMSFQSSSSEISENFIDVNKIILDKLNSSAECFKKKLLRENKEGGDARDFIFPNVVEINKSDDDNNNDCDNGDCDDDDVVDDINNRSKEFFKMYCRDTTFNLISFMKKNGSEEDYTFCNIGDIALLAFLKLCKLKNHLNMESKMNFENAFKEFKITIREMLIQDYITHGGDITTHPFMEETELSTSDLGPPAFKNPKLILLQKQQKSDFVPPTQRRIIIQKHKITQILKQMNDDSDVIRKYREKKRSFNRVERETFVEKLKSKNNNPIFPSNKSYLDLLRFTSLHFISATYFKISSGDYFERDFLEQNFVKEIKKVRVFHSDLMYLQDMFFRTPFYFSLFVPIDNASRKKKKIVN</sequence>
<proteinExistence type="predicted"/>
<protein>
    <submittedName>
        <fullName evidence="1">Uncharacterized protein</fullName>
    </submittedName>
</protein>
<name>A0A9C7EZ68_9VIRU</name>
<dbReference type="EMBL" id="LC738883">
    <property type="protein sequence ID" value="BDT63283.1"/>
    <property type="molecule type" value="Genomic_DNA"/>
</dbReference>
<evidence type="ECO:0000313" key="1">
    <source>
        <dbReference type="EMBL" id="BDT63283.1"/>
    </source>
</evidence>
<accession>A0A9C7EZ68</accession>